<keyword evidence="6" id="KW-0472">Membrane</keyword>
<protein>
    <submittedName>
        <fullName evidence="10">TolC family protein</fullName>
    </submittedName>
</protein>
<comment type="similarity">
    <text evidence="2">Belongs to the outer membrane factor (OMF) (TC 1.B.17) family.</text>
</comment>
<keyword evidence="9" id="KW-0732">Signal</keyword>
<keyword evidence="11" id="KW-1185">Reference proteome</keyword>
<dbReference type="Gene3D" id="1.20.1600.10">
    <property type="entry name" value="Outer membrane efflux proteins (OEP)"/>
    <property type="match status" value="1"/>
</dbReference>
<name>A0ABZ3HEN8_9BACT</name>
<keyword evidence="7" id="KW-0998">Cell outer membrane</keyword>
<evidence type="ECO:0000256" key="6">
    <source>
        <dbReference type="ARBA" id="ARBA00023136"/>
    </source>
</evidence>
<evidence type="ECO:0000256" key="1">
    <source>
        <dbReference type="ARBA" id="ARBA00004442"/>
    </source>
</evidence>
<dbReference type="Pfam" id="PF02321">
    <property type="entry name" value="OEP"/>
    <property type="match status" value="1"/>
</dbReference>
<keyword evidence="3" id="KW-0813">Transport</keyword>
<reference evidence="10 11" key="1">
    <citation type="submission" date="2024-03" db="EMBL/GenBank/DDBJ databases">
        <title>Sulfurimonas sp. HSL3-1.</title>
        <authorList>
            <person name="Wang S."/>
        </authorList>
    </citation>
    <scope>NUCLEOTIDE SEQUENCE [LARGE SCALE GENOMIC DNA]</scope>
    <source>
        <strain evidence="10 11">HSL3-1</strain>
    </source>
</reference>
<evidence type="ECO:0000256" key="7">
    <source>
        <dbReference type="ARBA" id="ARBA00023237"/>
    </source>
</evidence>
<dbReference type="SUPFAM" id="SSF56954">
    <property type="entry name" value="Outer membrane efflux proteins (OEP)"/>
    <property type="match status" value="1"/>
</dbReference>
<gene>
    <name evidence="10" type="ORF">WCY31_04805</name>
</gene>
<keyword evidence="5" id="KW-0812">Transmembrane</keyword>
<dbReference type="InterPro" id="IPR051906">
    <property type="entry name" value="TolC-like"/>
</dbReference>
<dbReference type="EMBL" id="CP147920">
    <property type="protein sequence ID" value="XAU16027.1"/>
    <property type="molecule type" value="Genomic_DNA"/>
</dbReference>
<sequence length="463" mass="51176">MKLATLLCATALSLGAATAQNGALALDEAIDLLKAQNLEIKAATYDVQSARERASQAGGQHWGSLDFIQNISRSDDAGNVFGFKLTGREANFGDFGAAEFMANSAACQGGDLTACDALYTQPPEALNYPGDRNFFQSKLQYTLPLYVGGKISAYVEAAEGMERLKRLDRTKLLNEKIYETRKAYYDMRLLDEALSNLKTIYDNIGTLEAMTQSMIQEGYAKQTDLLEVQAKKSNVARSIHQMEANEKLLYHYLSFLLDQPVSTIALPDSDVPLPPLETADVIAANIDVQRAKTGLQIRESMQDVALSDYLPMVGFQADVQTAADSFEHYAADKGSYTVGVQLKWNLFAGGSDYAAYEEARIETLKTKTQIDLAKKGIALQVDKIHTEIKSLDYEIDALSKELALAKEIYTSYEARYREQLASMSDVVIKQSQQLEKVLALLEVKNKRTERVFALEKLANGVTQ</sequence>
<evidence type="ECO:0000256" key="9">
    <source>
        <dbReference type="SAM" id="SignalP"/>
    </source>
</evidence>
<evidence type="ECO:0000313" key="10">
    <source>
        <dbReference type="EMBL" id="XAU16027.1"/>
    </source>
</evidence>
<dbReference type="RefSeq" id="WP_345973396.1">
    <property type="nucleotide sequence ID" value="NZ_CP147920.1"/>
</dbReference>
<evidence type="ECO:0000256" key="3">
    <source>
        <dbReference type="ARBA" id="ARBA00022448"/>
    </source>
</evidence>
<evidence type="ECO:0000256" key="5">
    <source>
        <dbReference type="ARBA" id="ARBA00022692"/>
    </source>
</evidence>
<keyword evidence="4" id="KW-1134">Transmembrane beta strand</keyword>
<proteinExistence type="inferred from homology"/>
<evidence type="ECO:0000313" key="11">
    <source>
        <dbReference type="Proteomes" id="UP001447842"/>
    </source>
</evidence>
<evidence type="ECO:0000256" key="8">
    <source>
        <dbReference type="SAM" id="Coils"/>
    </source>
</evidence>
<feature type="chain" id="PRO_5047039567" evidence="9">
    <location>
        <begin position="20"/>
        <end position="463"/>
    </location>
</feature>
<dbReference type="PANTHER" id="PTHR30026:SF20">
    <property type="entry name" value="OUTER MEMBRANE PROTEIN TOLC"/>
    <property type="match status" value="1"/>
</dbReference>
<organism evidence="10 11">
    <name type="scientific">Sulfurimonas diazotrophicus</name>
    <dbReference type="NCBI Taxonomy" id="3131939"/>
    <lineage>
        <taxon>Bacteria</taxon>
        <taxon>Pseudomonadati</taxon>
        <taxon>Campylobacterota</taxon>
        <taxon>Epsilonproteobacteria</taxon>
        <taxon>Campylobacterales</taxon>
        <taxon>Sulfurimonadaceae</taxon>
        <taxon>Sulfurimonas</taxon>
    </lineage>
</organism>
<dbReference type="Proteomes" id="UP001447842">
    <property type="component" value="Chromosome"/>
</dbReference>
<comment type="subcellular location">
    <subcellularLocation>
        <location evidence="1">Cell outer membrane</location>
    </subcellularLocation>
</comment>
<feature type="coiled-coil region" evidence="8">
    <location>
        <begin position="388"/>
        <end position="451"/>
    </location>
</feature>
<dbReference type="PANTHER" id="PTHR30026">
    <property type="entry name" value="OUTER MEMBRANE PROTEIN TOLC"/>
    <property type="match status" value="1"/>
</dbReference>
<evidence type="ECO:0000256" key="2">
    <source>
        <dbReference type="ARBA" id="ARBA00007613"/>
    </source>
</evidence>
<feature type="signal peptide" evidence="9">
    <location>
        <begin position="1"/>
        <end position="19"/>
    </location>
</feature>
<evidence type="ECO:0000256" key="4">
    <source>
        <dbReference type="ARBA" id="ARBA00022452"/>
    </source>
</evidence>
<keyword evidence="8" id="KW-0175">Coiled coil</keyword>
<accession>A0ABZ3HEN8</accession>
<dbReference type="InterPro" id="IPR003423">
    <property type="entry name" value="OMP_efflux"/>
</dbReference>